<evidence type="ECO:0000313" key="1">
    <source>
        <dbReference type="EMBL" id="JAH13840.1"/>
    </source>
</evidence>
<reference evidence="1" key="1">
    <citation type="submission" date="2014-11" db="EMBL/GenBank/DDBJ databases">
        <authorList>
            <person name="Amaro Gonzalez C."/>
        </authorList>
    </citation>
    <scope>NUCLEOTIDE SEQUENCE</scope>
</reference>
<accession>A0A0E9QC09</accession>
<organism evidence="1">
    <name type="scientific">Anguilla anguilla</name>
    <name type="common">European freshwater eel</name>
    <name type="synonym">Muraena anguilla</name>
    <dbReference type="NCBI Taxonomy" id="7936"/>
    <lineage>
        <taxon>Eukaryota</taxon>
        <taxon>Metazoa</taxon>
        <taxon>Chordata</taxon>
        <taxon>Craniata</taxon>
        <taxon>Vertebrata</taxon>
        <taxon>Euteleostomi</taxon>
        <taxon>Actinopterygii</taxon>
        <taxon>Neopterygii</taxon>
        <taxon>Teleostei</taxon>
        <taxon>Anguilliformes</taxon>
        <taxon>Anguillidae</taxon>
        <taxon>Anguilla</taxon>
    </lineage>
</organism>
<name>A0A0E9QC09_ANGAN</name>
<protein>
    <submittedName>
        <fullName evidence="1">Uncharacterized protein</fullName>
    </submittedName>
</protein>
<reference evidence="1" key="2">
    <citation type="journal article" date="2015" name="Fish Shellfish Immunol.">
        <title>Early steps in the European eel (Anguilla anguilla)-Vibrio vulnificus interaction in the gills: Role of the RtxA13 toxin.</title>
        <authorList>
            <person name="Callol A."/>
            <person name="Pajuelo D."/>
            <person name="Ebbesson L."/>
            <person name="Teles M."/>
            <person name="MacKenzie S."/>
            <person name="Amaro C."/>
        </authorList>
    </citation>
    <scope>NUCLEOTIDE SEQUENCE</scope>
</reference>
<sequence>MSPALDASSDLRRGDIPFLRAFFSP</sequence>
<dbReference type="EMBL" id="GBXM01094737">
    <property type="protein sequence ID" value="JAH13840.1"/>
    <property type="molecule type" value="Transcribed_RNA"/>
</dbReference>
<dbReference type="AlphaFoldDB" id="A0A0E9QC09"/>
<proteinExistence type="predicted"/>